<gene>
    <name evidence="1" type="ORF">KXQ929_LOCUS46355</name>
</gene>
<organism evidence="1 2">
    <name type="scientific">Adineta steineri</name>
    <dbReference type="NCBI Taxonomy" id="433720"/>
    <lineage>
        <taxon>Eukaryota</taxon>
        <taxon>Metazoa</taxon>
        <taxon>Spiralia</taxon>
        <taxon>Gnathifera</taxon>
        <taxon>Rotifera</taxon>
        <taxon>Eurotatoria</taxon>
        <taxon>Bdelloidea</taxon>
        <taxon>Adinetida</taxon>
        <taxon>Adinetidae</taxon>
        <taxon>Adineta</taxon>
    </lineage>
</organism>
<sequence length="118" mass="13286">NKFQVRVSVIKWPSNTSIATIPEFTFYDCSSYVSCESCRSEKGCQWCSDRCSSVCTEKSSSQCPSFNLRNSSNIFIESGQSIDIPLQFSNIIKSTLECRLNETISGFIDENNICHISK</sequence>
<feature type="non-terminal residue" evidence="1">
    <location>
        <position position="118"/>
    </location>
</feature>
<proteinExistence type="predicted"/>
<dbReference type="EMBL" id="CAJOBB010015354">
    <property type="protein sequence ID" value="CAF4315958.1"/>
    <property type="molecule type" value="Genomic_DNA"/>
</dbReference>
<feature type="non-terminal residue" evidence="1">
    <location>
        <position position="1"/>
    </location>
</feature>
<evidence type="ECO:0000313" key="1">
    <source>
        <dbReference type="EMBL" id="CAF4315958.1"/>
    </source>
</evidence>
<accession>A0A820IXC5</accession>
<comment type="caution">
    <text evidence="1">The sequence shown here is derived from an EMBL/GenBank/DDBJ whole genome shotgun (WGS) entry which is preliminary data.</text>
</comment>
<reference evidence="1" key="1">
    <citation type="submission" date="2021-02" db="EMBL/GenBank/DDBJ databases">
        <authorList>
            <person name="Nowell W R."/>
        </authorList>
    </citation>
    <scope>NUCLEOTIDE SEQUENCE</scope>
</reference>
<name>A0A820IXC5_9BILA</name>
<dbReference type="AlphaFoldDB" id="A0A820IXC5"/>
<dbReference type="Proteomes" id="UP000663868">
    <property type="component" value="Unassembled WGS sequence"/>
</dbReference>
<protein>
    <submittedName>
        <fullName evidence="1">Uncharacterized protein</fullName>
    </submittedName>
</protein>
<evidence type="ECO:0000313" key="2">
    <source>
        <dbReference type="Proteomes" id="UP000663868"/>
    </source>
</evidence>